<evidence type="ECO:0000313" key="4">
    <source>
        <dbReference type="Proteomes" id="UP000023795"/>
    </source>
</evidence>
<dbReference type="PANTHER" id="PTHR12526:SF638">
    <property type="entry name" value="SPORE COAT PROTEIN SA"/>
    <property type="match status" value="1"/>
</dbReference>
<evidence type="ECO:0000259" key="2">
    <source>
        <dbReference type="Pfam" id="PF13439"/>
    </source>
</evidence>
<keyword evidence="4" id="KW-1185">Reference proteome</keyword>
<dbReference type="Gene3D" id="3.40.50.2000">
    <property type="entry name" value="Glycogen Phosphorylase B"/>
    <property type="match status" value="2"/>
</dbReference>
<dbReference type="GO" id="GO:1901135">
    <property type="term" value="P:carbohydrate derivative metabolic process"/>
    <property type="evidence" value="ECO:0007669"/>
    <property type="project" value="UniProtKB-ARBA"/>
</dbReference>
<gene>
    <name evidence="3" type="ORF">MOMA_01805</name>
</gene>
<dbReference type="InterPro" id="IPR028098">
    <property type="entry name" value="Glyco_trans_4-like_N"/>
</dbReference>
<dbReference type="GO" id="GO:0016757">
    <property type="term" value="F:glycosyltransferase activity"/>
    <property type="evidence" value="ECO:0007669"/>
    <property type="project" value="InterPro"/>
</dbReference>
<dbReference type="STRING" id="1230338.MOMA_01805"/>
<dbReference type="Proteomes" id="UP000023795">
    <property type="component" value="Unassembled WGS sequence"/>
</dbReference>
<feature type="domain" description="Glycosyltransferase subfamily 4-like N-terminal" evidence="2">
    <location>
        <begin position="16"/>
        <end position="168"/>
    </location>
</feature>
<dbReference type="InterPro" id="IPR001296">
    <property type="entry name" value="Glyco_trans_1"/>
</dbReference>
<accession>L2F7V5</accession>
<organism evidence="3 4">
    <name type="scientific">Moraxella macacae 0408225</name>
    <dbReference type="NCBI Taxonomy" id="1230338"/>
    <lineage>
        <taxon>Bacteria</taxon>
        <taxon>Pseudomonadati</taxon>
        <taxon>Pseudomonadota</taxon>
        <taxon>Gammaproteobacteria</taxon>
        <taxon>Moraxellales</taxon>
        <taxon>Moraxellaceae</taxon>
        <taxon>Moraxella</taxon>
    </lineage>
</organism>
<proteinExistence type="predicted"/>
<dbReference type="AlphaFoldDB" id="L2F7V5"/>
<dbReference type="SUPFAM" id="SSF53756">
    <property type="entry name" value="UDP-Glycosyltransferase/glycogen phosphorylase"/>
    <property type="match status" value="1"/>
</dbReference>
<name>L2F7V5_9GAMM</name>
<evidence type="ECO:0000259" key="1">
    <source>
        <dbReference type="Pfam" id="PF00534"/>
    </source>
</evidence>
<dbReference type="PATRIC" id="fig|1230338.3.peg.398"/>
<dbReference type="RefSeq" id="WP_009766922.1">
    <property type="nucleotide sequence ID" value="NZ_ANIN01000001.1"/>
</dbReference>
<dbReference type="EMBL" id="ANIN01000001">
    <property type="protein sequence ID" value="ELA09102.1"/>
    <property type="molecule type" value="Genomic_DNA"/>
</dbReference>
<reference evidence="3 4" key="1">
    <citation type="journal article" date="2013" name="Genome Announc.">
        <title>Genome Sequence of Moraxella macacae 0408225, a Novel Bacterial Species Isolated from a Cynomolgus Macaque with Epistaxis.</title>
        <authorList>
            <person name="Ladner J.T."/>
            <person name="Whitehouse C.A."/>
            <person name="Koroleva G.I."/>
            <person name="Palacios G.F."/>
        </authorList>
    </citation>
    <scope>NUCLEOTIDE SEQUENCE [LARGE SCALE GENOMIC DNA]</scope>
    <source>
        <strain evidence="3 4">0408225</strain>
    </source>
</reference>
<dbReference type="PANTHER" id="PTHR12526">
    <property type="entry name" value="GLYCOSYLTRANSFERASE"/>
    <property type="match status" value="1"/>
</dbReference>
<feature type="domain" description="Glycosyl transferase family 1" evidence="1">
    <location>
        <begin position="185"/>
        <end position="341"/>
    </location>
</feature>
<sequence length="392" mass="45153">MKIMRLLSSLHHDEDERGIFQLNRSLIKNGHKSVVVASTPAEHELAGRLVRDGGQYIPLAMEKHTWSSLWSVVPLARLIYRHRPDIVHVHSRTSAWVLKWALQLVPMAYRPITLATIYGYYPTTAYNKAIFDADHLISVSNSVTQYIQQHHPEYDDSMITRIYRGVDNQKFIYRHQPSVYWLRRIFAEYPELEHKKWVLFPSTLGDGKGQSWLFDIVGNLKEILPDIHVVVMDDSQREGIHMEHFLQRSRALGLSGYFTFIGQRHNDSREWLSASNVVLGLASQPESIGINVLKAIHLGTPVVAWNTGIYSELLSELYPQGLIKEITANALCKVVKIQLKNVSRPQITNEFTQKHMVQQIVALYQELVQIPKTYKSEDHFNKVAKKQLCRVD</sequence>
<dbReference type="Pfam" id="PF13439">
    <property type="entry name" value="Glyco_transf_4"/>
    <property type="match status" value="1"/>
</dbReference>
<evidence type="ECO:0000313" key="3">
    <source>
        <dbReference type="EMBL" id="ELA09102.1"/>
    </source>
</evidence>
<comment type="caution">
    <text evidence="3">The sequence shown here is derived from an EMBL/GenBank/DDBJ whole genome shotgun (WGS) entry which is preliminary data.</text>
</comment>
<dbReference type="Pfam" id="PF00534">
    <property type="entry name" value="Glycos_transf_1"/>
    <property type="match status" value="1"/>
</dbReference>
<dbReference type="eggNOG" id="COG0438">
    <property type="taxonomic scope" value="Bacteria"/>
</dbReference>
<protein>
    <submittedName>
        <fullName evidence="3">Group 1 glycosyl transferase</fullName>
    </submittedName>
</protein>
<keyword evidence="3" id="KW-0808">Transferase</keyword>